<protein>
    <submittedName>
        <fullName evidence="1">Uncharacterized protein</fullName>
    </submittedName>
</protein>
<keyword evidence="2" id="KW-1185">Reference proteome</keyword>
<reference evidence="1 2" key="1">
    <citation type="submission" date="2019-06" db="EMBL/GenBank/DDBJ databases">
        <authorList>
            <person name="Li M."/>
        </authorList>
    </citation>
    <scope>NUCLEOTIDE SEQUENCE [LARGE SCALE GENOMIC DNA]</scope>
    <source>
        <strain evidence="1 2">BGMRC2036</strain>
    </source>
</reference>
<name>A0A506UBC5_9HYPH</name>
<accession>A0A506UBC5</accession>
<evidence type="ECO:0000313" key="1">
    <source>
        <dbReference type="EMBL" id="TPW29097.1"/>
    </source>
</evidence>
<comment type="caution">
    <text evidence="1">The sequence shown here is derived from an EMBL/GenBank/DDBJ whole genome shotgun (WGS) entry which is preliminary data.</text>
</comment>
<sequence>MANVYAQAADGANLPARADRQADKTAHYLTGGQKAFIARNGDAMKKLGLASENGEVSRTIAAFIDKPGAEQSIRNLTDPAKKAALTTRGFLDGDGKVTNSARSIMKTPTLFAVLYGDRALKDLKLLGLAE</sequence>
<dbReference type="Proteomes" id="UP000318801">
    <property type="component" value="Unassembled WGS sequence"/>
</dbReference>
<dbReference type="AlphaFoldDB" id="A0A506UBC5"/>
<organism evidence="1 2">
    <name type="scientific">Martelella alba</name>
    <dbReference type="NCBI Taxonomy" id="2590451"/>
    <lineage>
        <taxon>Bacteria</taxon>
        <taxon>Pseudomonadati</taxon>
        <taxon>Pseudomonadota</taxon>
        <taxon>Alphaproteobacteria</taxon>
        <taxon>Hyphomicrobiales</taxon>
        <taxon>Aurantimonadaceae</taxon>
        <taxon>Martelella</taxon>
    </lineage>
</organism>
<proteinExistence type="predicted"/>
<gene>
    <name evidence="1" type="ORF">FJU08_14680</name>
</gene>
<dbReference type="EMBL" id="VHLG01000010">
    <property type="protein sequence ID" value="TPW29097.1"/>
    <property type="molecule type" value="Genomic_DNA"/>
</dbReference>
<evidence type="ECO:0000313" key="2">
    <source>
        <dbReference type="Proteomes" id="UP000318801"/>
    </source>
</evidence>